<reference evidence="2 3" key="1">
    <citation type="journal article" date="2016" name="Nat. Commun.">
        <title>Thousands of microbial genomes shed light on interconnected biogeochemical processes in an aquifer system.</title>
        <authorList>
            <person name="Anantharaman K."/>
            <person name="Brown C.T."/>
            <person name="Hug L.A."/>
            <person name="Sharon I."/>
            <person name="Castelle C.J."/>
            <person name="Probst A.J."/>
            <person name="Thomas B.C."/>
            <person name="Singh A."/>
            <person name="Wilkins M.J."/>
            <person name="Karaoz U."/>
            <person name="Brodie E.L."/>
            <person name="Williams K.H."/>
            <person name="Hubbard S.S."/>
            <person name="Banfield J.F."/>
        </authorList>
    </citation>
    <scope>NUCLEOTIDE SEQUENCE [LARGE SCALE GENOMIC DNA]</scope>
</reference>
<sequence>MLGILFYVGILLNIALLDLSGTQETTVKTTALLFLLVIIIIGIITAVQRSRLPYQFFRDKIRFNKKEIRYTEIINTATKQNILDRMFKTYSIPLSSEFYVRHVSQEVDLKTYLQQLISYSKKSYSSY</sequence>
<evidence type="ECO:0000313" key="2">
    <source>
        <dbReference type="EMBL" id="OGY24799.1"/>
    </source>
</evidence>
<keyword evidence="1" id="KW-0472">Membrane</keyword>
<evidence type="ECO:0000313" key="3">
    <source>
        <dbReference type="Proteomes" id="UP000178493"/>
    </source>
</evidence>
<feature type="transmembrane region" description="Helical" evidence="1">
    <location>
        <begin position="27"/>
        <end position="47"/>
    </location>
</feature>
<keyword evidence="1" id="KW-1133">Transmembrane helix</keyword>
<evidence type="ECO:0008006" key="4">
    <source>
        <dbReference type="Google" id="ProtNLM"/>
    </source>
</evidence>
<proteinExistence type="predicted"/>
<name>A0A1G1WAT8_9BACT</name>
<dbReference type="EMBL" id="MHCO01000003">
    <property type="protein sequence ID" value="OGY24799.1"/>
    <property type="molecule type" value="Genomic_DNA"/>
</dbReference>
<dbReference type="AlphaFoldDB" id="A0A1G1WAT8"/>
<protein>
    <recommendedName>
        <fullName evidence="4">DUF5673 domain-containing protein</fullName>
    </recommendedName>
</protein>
<keyword evidence="1" id="KW-0812">Transmembrane</keyword>
<evidence type="ECO:0000256" key="1">
    <source>
        <dbReference type="SAM" id="Phobius"/>
    </source>
</evidence>
<accession>A0A1G1WAT8</accession>
<gene>
    <name evidence="2" type="ORF">A2126_04765</name>
</gene>
<dbReference type="Proteomes" id="UP000178493">
    <property type="component" value="Unassembled WGS sequence"/>
</dbReference>
<organism evidence="2 3">
    <name type="scientific">Candidatus Woykebacteria bacterium GWB1_45_5</name>
    <dbReference type="NCBI Taxonomy" id="1802592"/>
    <lineage>
        <taxon>Bacteria</taxon>
        <taxon>Candidatus Woykeibacteriota</taxon>
    </lineage>
</organism>
<comment type="caution">
    <text evidence="2">The sequence shown here is derived from an EMBL/GenBank/DDBJ whole genome shotgun (WGS) entry which is preliminary data.</text>
</comment>